<sequence>MNVRPPGVLRGQDIQPMPPVSMNPNAHFLATQQQPRQQQQTPSHMSLMSNANNSMALLGGGAQNNPNPLPMPPRYMPQQNSMQQGQNPQINPSAAAAAAPHLSSLGHNLQGFPSSMMQQPPNGVQVRRAQSHPQGLNQAHVPTMIPPQQSVNGINMSMNPQAQLRQPSQQGMMHRMGSIPGSMSPDIMGRQPNPAGVPQNQLRPATQPQLMSSLPQPSGLQQSMSQNAFQQSVSHPHHPPSITSSPRPGVHHQQHPAATMMMATPGPSQASGPRQMAHGENAFVGIPNPQFPSSMVSTSARIPNTNPSFSFGPPGTQSDNLDLAQSISDGSTNPQMRPGFQPTQTQQFDPSHPHFNHQSQGNAPPPRPPSHPGGMHGNSIPPRSMQPPSQHSPHQSDPMAGPVQQQPQRPQSQPQGPPGRPPSQAGPSHTPRSSQSQLPQPGLLPAARMPPQTQPQASPLQQRQSPSVQPHSIAPRPQQGNHPVASSEPGPSQQQPSISRQL</sequence>
<evidence type="ECO:0000313" key="3">
    <source>
        <dbReference type="Proteomes" id="UP000053989"/>
    </source>
</evidence>
<feature type="compositionally biased region" description="Low complexity" evidence="1">
    <location>
        <begin position="76"/>
        <end position="99"/>
    </location>
</feature>
<feature type="region of interest" description="Disordered" evidence="1">
    <location>
        <begin position="162"/>
        <end position="502"/>
    </location>
</feature>
<evidence type="ECO:0000313" key="2">
    <source>
        <dbReference type="EMBL" id="KIM60836.1"/>
    </source>
</evidence>
<feature type="compositionally biased region" description="Polar residues" evidence="1">
    <location>
        <begin position="430"/>
        <end position="439"/>
    </location>
</feature>
<keyword evidence="3" id="KW-1185">Reference proteome</keyword>
<feature type="compositionally biased region" description="Low complexity" evidence="1">
    <location>
        <begin position="207"/>
        <end position="226"/>
    </location>
</feature>
<feature type="compositionally biased region" description="Polar residues" evidence="1">
    <location>
        <begin position="291"/>
        <end position="349"/>
    </location>
</feature>
<dbReference type="EMBL" id="KN822058">
    <property type="protein sequence ID" value="KIM60836.1"/>
    <property type="molecule type" value="Genomic_DNA"/>
</dbReference>
<dbReference type="Proteomes" id="UP000053989">
    <property type="component" value="Unassembled WGS sequence"/>
</dbReference>
<proteinExistence type="predicted"/>
<accession>A0A0C3DY57</accession>
<feature type="compositionally biased region" description="Low complexity" evidence="1">
    <location>
        <begin position="486"/>
        <end position="502"/>
    </location>
</feature>
<dbReference type="AlphaFoldDB" id="A0A0C3DY57"/>
<feature type="compositionally biased region" description="Polar residues" evidence="1">
    <location>
        <begin position="146"/>
        <end position="155"/>
    </location>
</feature>
<feature type="compositionally biased region" description="Polar residues" evidence="1">
    <location>
        <begin position="105"/>
        <end position="122"/>
    </location>
</feature>
<dbReference type="STRING" id="1036808.A0A0C3DY57"/>
<dbReference type="HOGENOM" id="CLU_543107_0_0_1"/>
<feature type="compositionally biased region" description="Low complexity" evidence="1">
    <location>
        <begin position="381"/>
        <end position="414"/>
    </location>
</feature>
<feature type="region of interest" description="Disordered" evidence="1">
    <location>
        <begin position="54"/>
        <end position="131"/>
    </location>
</feature>
<dbReference type="OrthoDB" id="774557at2759"/>
<organism evidence="2 3">
    <name type="scientific">Scleroderma citrinum Foug A</name>
    <dbReference type="NCBI Taxonomy" id="1036808"/>
    <lineage>
        <taxon>Eukaryota</taxon>
        <taxon>Fungi</taxon>
        <taxon>Dikarya</taxon>
        <taxon>Basidiomycota</taxon>
        <taxon>Agaricomycotina</taxon>
        <taxon>Agaricomycetes</taxon>
        <taxon>Agaricomycetidae</taxon>
        <taxon>Boletales</taxon>
        <taxon>Sclerodermatineae</taxon>
        <taxon>Sclerodermataceae</taxon>
        <taxon>Scleroderma</taxon>
    </lineage>
</organism>
<reference evidence="3" key="2">
    <citation type="submission" date="2015-01" db="EMBL/GenBank/DDBJ databases">
        <title>Evolutionary Origins and Diversification of the Mycorrhizal Mutualists.</title>
        <authorList>
            <consortium name="DOE Joint Genome Institute"/>
            <consortium name="Mycorrhizal Genomics Consortium"/>
            <person name="Kohler A."/>
            <person name="Kuo A."/>
            <person name="Nagy L.G."/>
            <person name="Floudas D."/>
            <person name="Copeland A."/>
            <person name="Barry K.W."/>
            <person name="Cichocki N."/>
            <person name="Veneault-Fourrey C."/>
            <person name="LaButti K."/>
            <person name="Lindquist E.A."/>
            <person name="Lipzen A."/>
            <person name="Lundell T."/>
            <person name="Morin E."/>
            <person name="Murat C."/>
            <person name="Riley R."/>
            <person name="Ohm R."/>
            <person name="Sun H."/>
            <person name="Tunlid A."/>
            <person name="Henrissat B."/>
            <person name="Grigoriev I.V."/>
            <person name="Hibbett D.S."/>
            <person name="Martin F."/>
        </authorList>
    </citation>
    <scope>NUCLEOTIDE SEQUENCE [LARGE SCALE GENOMIC DNA]</scope>
    <source>
        <strain evidence="3">Foug A</strain>
    </source>
</reference>
<protein>
    <submittedName>
        <fullName evidence="2">Uncharacterized protein</fullName>
    </submittedName>
</protein>
<feature type="compositionally biased region" description="Polar residues" evidence="1">
    <location>
        <begin position="454"/>
        <end position="470"/>
    </location>
</feature>
<feature type="compositionally biased region" description="Polar residues" evidence="1">
    <location>
        <begin position="162"/>
        <end position="171"/>
    </location>
</feature>
<reference evidence="2 3" key="1">
    <citation type="submission" date="2014-04" db="EMBL/GenBank/DDBJ databases">
        <authorList>
            <consortium name="DOE Joint Genome Institute"/>
            <person name="Kuo A."/>
            <person name="Kohler A."/>
            <person name="Nagy L.G."/>
            <person name="Floudas D."/>
            <person name="Copeland A."/>
            <person name="Barry K.W."/>
            <person name="Cichocki N."/>
            <person name="Veneault-Fourrey C."/>
            <person name="LaButti K."/>
            <person name="Lindquist E.A."/>
            <person name="Lipzen A."/>
            <person name="Lundell T."/>
            <person name="Morin E."/>
            <person name="Murat C."/>
            <person name="Sun H."/>
            <person name="Tunlid A."/>
            <person name="Henrissat B."/>
            <person name="Grigoriev I.V."/>
            <person name="Hibbett D.S."/>
            <person name="Martin F."/>
            <person name="Nordberg H.P."/>
            <person name="Cantor M.N."/>
            <person name="Hua S.X."/>
        </authorList>
    </citation>
    <scope>NUCLEOTIDE SEQUENCE [LARGE SCALE GENOMIC DNA]</scope>
    <source>
        <strain evidence="2 3">Foug A</strain>
    </source>
</reference>
<evidence type="ECO:0000256" key="1">
    <source>
        <dbReference type="SAM" id="MobiDB-lite"/>
    </source>
</evidence>
<name>A0A0C3DY57_9AGAM</name>
<feature type="region of interest" description="Disordered" evidence="1">
    <location>
        <begin position="136"/>
        <end position="155"/>
    </location>
</feature>
<gene>
    <name evidence="2" type="ORF">SCLCIDRAFT_931903</name>
</gene>
<dbReference type="InParanoid" id="A0A0C3DY57"/>
<feature type="region of interest" description="Disordered" evidence="1">
    <location>
        <begin position="1"/>
        <end position="25"/>
    </location>
</feature>